<dbReference type="InterPro" id="IPR005535">
    <property type="entry name" value="Cyclotide"/>
</dbReference>
<evidence type="ECO:0000256" key="3">
    <source>
        <dbReference type="SAM" id="Phobius"/>
    </source>
</evidence>
<feature type="transmembrane region" description="Helical" evidence="3">
    <location>
        <begin position="6"/>
        <end position="23"/>
    </location>
</feature>
<name>A0A0N9XU39_9ROSI</name>
<evidence type="ECO:0000256" key="1">
    <source>
        <dbReference type="ARBA" id="ARBA00022821"/>
    </source>
</evidence>
<evidence type="ECO:0000256" key="2">
    <source>
        <dbReference type="ARBA" id="ARBA00023157"/>
    </source>
</evidence>
<dbReference type="SUPFAM" id="SSF57038">
    <property type="entry name" value="Cyclotides"/>
    <property type="match status" value="1"/>
</dbReference>
<evidence type="ECO:0000313" key="4">
    <source>
        <dbReference type="EMBL" id="ALI30828.1"/>
    </source>
</evidence>
<keyword evidence="1" id="KW-0611">Plant defense</keyword>
<keyword evidence="3" id="KW-0472">Membrane</keyword>
<accession>A0A0N9XU39</accession>
<keyword evidence="3" id="KW-0812">Transmembrane</keyword>
<keyword evidence="3" id="KW-1133">Transmembrane helix</keyword>
<proteinExistence type="evidence at transcript level"/>
<organism evidence="4">
    <name type="scientific">Viola tricolor</name>
    <dbReference type="NCBI Taxonomy" id="214053"/>
    <lineage>
        <taxon>Eukaryota</taxon>
        <taxon>Viridiplantae</taxon>
        <taxon>Streptophyta</taxon>
        <taxon>Embryophyta</taxon>
        <taxon>Tracheophyta</taxon>
        <taxon>Spermatophyta</taxon>
        <taxon>Magnoliopsida</taxon>
        <taxon>eudicotyledons</taxon>
        <taxon>Gunneridae</taxon>
        <taxon>Pentapetalae</taxon>
        <taxon>rosids</taxon>
        <taxon>fabids</taxon>
        <taxon>Malpighiales</taxon>
        <taxon>Violaceae</taxon>
        <taxon>Viola</taxon>
        <taxon>Viola subgen. Viola</taxon>
        <taxon>Viola sect. Melanium</taxon>
        <taxon>Viola subsect. Bracteolatae</taxon>
    </lineage>
</organism>
<reference evidence="4" key="1">
    <citation type="journal article" date="2015" name="J. Proteome Res.">
        <title>Peptidomics of Circular Cysteine-Rich Plant Peptides: Analysis of the Diversity of Cyclotides from Viola tricolor by Transcriptome and Proteome Mining.</title>
        <authorList>
            <person name="Hellinger R."/>
            <person name="Koehbach J."/>
            <person name="Soltis D.E."/>
            <person name="Carpenter E.J."/>
            <person name="Wong G.K."/>
            <person name="Gruber C.W."/>
        </authorList>
    </citation>
    <scope>NUCLEOTIDE SEQUENCE</scope>
    <source>
        <strain evidence="4">52</strain>
    </source>
</reference>
<keyword evidence="2" id="KW-1015">Disulfide bond</keyword>
<dbReference type="InterPro" id="IPR036146">
    <property type="entry name" value="Cyclotide_sf"/>
</dbReference>
<protein>
    <submittedName>
        <fullName evidence="4">Cyclotide</fullName>
    </submittedName>
</protein>
<sequence>MDYSKIVVVSLVLAAAIVALPYLQPSKTVVGKDFITTEAVKAIHLQTKSDAKPLEHAINALTSKTLISSDVLNEALLLNNDKNGLIPCGESCAWFPFCFTETIGCSCQNKICYFM</sequence>
<dbReference type="AlphaFoldDB" id="A0A0N9XU39"/>
<dbReference type="GO" id="GO:0006952">
    <property type="term" value="P:defense response"/>
    <property type="evidence" value="ECO:0007669"/>
    <property type="project" value="UniProtKB-KW"/>
</dbReference>
<dbReference type="Pfam" id="PF03784">
    <property type="entry name" value="Cyclotide"/>
    <property type="match status" value="1"/>
</dbReference>
<dbReference type="EMBL" id="KT203808">
    <property type="protein sequence ID" value="ALI30828.1"/>
    <property type="molecule type" value="mRNA"/>
</dbReference>